<evidence type="ECO:0000313" key="10">
    <source>
        <dbReference type="EMBL" id="GMH24670.1"/>
    </source>
</evidence>
<dbReference type="Pfam" id="PF04564">
    <property type="entry name" value="U-box"/>
    <property type="match status" value="1"/>
</dbReference>
<evidence type="ECO:0000256" key="4">
    <source>
        <dbReference type="ARBA" id="ARBA00012483"/>
    </source>
</evidence>
<comment type="caution">
    <text evidence="10">The sequence shown here is derived from an EMBL/GenBank/DDBJ whole genome shotgun (WGS) entry which is preliminary data.</text>
</comment>
<reference evidence="10" key="1">
    <citation type="submission" date="2023-05" db="EMBL/GenBank/DDBJ databases">
        <title>Nepenthes gracilis genome sequencing.</title>
        <authorList>
            <person name="Fukushima K."/>
        </authorList>
    </citation>
    <scope>NUCLEOTIDE SEQUENCE</scope>
    <source>
        <strain evidence="10">SING2019-196</strain>
    </source>
</reference>
<dbReference type="Proteomes" id="UP001279734">
    <property type="component" value="Unassembled WGS sequence"/>
</dbReference>
<dbReference type="Gene3D" id="1.10.510.10">
    <property type="entry name" value="Transferase(Phosphotransferase) domain 1"/>
    <property type="match status" value="1"/>
</dbReference>
<dbReference type="GO" id="GO:0061630">
    <property type="term" value="F:ubiquitin protein ligase activity"/>
    <property type="evidence" value="ECO:0007669"/>
    <property type="project" value="UniProtKB-EC"/>
</dbReference>
<feature type="coiled-coil region" evidence="7">
    <location>
        <begin position="271"/>
        <end position="298"/>
    </location>
</feature>
<dbReference type="PANTHER" id="PTHR45647:SF56">
    <property type="entry name" value="U-BOX DOMAIN-CONTAINING PROTEIN 50-RELATED"/>
    <property type="match status" value="1"/>
</dbReference>
<dbReference type="EC" id="2.3.2.27" evidence="4"/>
<dbReference type="InterPro" id="IPR003613">
    <property type="entry name" value="Ubox_domain"/>
</dbReference>
<gene>
    <name evidence="10" type="ORF">Nepgr_026513</name>
</gene>
<dbReference type="GO" id="GO:0016567">
    <property type="term" value="P:protein ubiquitination"/>
    <property type="evidence" value="ECO:0007669"/>
    <property type="project" value="InterPro"/>
</dbReference>
<dbReference type="Gene3D" id="3.30.200.20">
    <property type="entry name" value="Phosphorylase Kinase, domain 1"/>
    <property type="match status" value="1"/>
</dbReference>
<evidence type="ECO:0000313" key="11">
    <source>
        <dbReference type="Proteomes" id="UP001279734"/>
    </source>
</evidence>
<dbReference type="Gene3D" id="3.30.40.10">
    <property type="entry name" value="Zinc/RING finger domain, C3HC4 (zinc finger)"/>
    <property type="match status" value="1"/>
</dbReference>
<keyword evidence="6" id="KW-0833">Ubl conjugation pathway</keyword>
<dbReference type="InterPro" id="IPR013083">
    <property type="entry name" value="Znf_RING/FYVE/PHD"/>
</dbReference>
<accession>A0AAD3T7X9</accession>
<dbReference type="SMART" id="SM00504">
    <property type="entry name" value="Ubox"/>
    <property type="match status" value="1"/>
</dbReference>
<feature type="domain" description="Protein kinase" evidence="8">
    <location>
        <begin position="457"/>
        <end position="783"/>
    </location>
</feature>
<evidence type="ECO:0000256" key="6">
    <source>
        <dbReference type="ARBA" id="ARBA00022786"/>
    </source>
</evidence>
<dbReference type="GO" id="GO:0005524">
    <property type="term" value="F:ATP binding"/>
    <property type="evidence" value="ECO:0007669"/>
    <property type="project" value="InterPro"/>
</dbReference>
<evidence type="ECO:0000256" key="5">
    <source>
        <dbReference type="ARBA" id="ARBA00022679"/>
    </source>
</evidence>
<sequence>MDMQLHEKVYVAVGNDMDEGVLTLEWAIKKWATHPISIVILHADFNTSKDIVHTPFGKMPANAVSDEKLEILRKYEQEKIDKILSKYMAVCGKVKAEILKIEKYEEPIQKIIVELIMEYRITKLVMAMTFMRSSSWRSKSAISGSFYVHRNKPEFCDLYILCGGKLVLLKDENEEGLMEDEQGTMVAKLKQKGNFRGWLGRMLAHGRSPYGSPSLSPRGTDSPNSPNQWDTFAREIDEYFQQLLEENEDNNVEENGVLENSLGEPKMPDSIKNSAEKIEDVKIKMEEAQKTIQLKKHEAKIEVERQARATWAICLCNHRAEELEARTNDEIAMRTDLSRELEVTKDQIQEVVTYLLESKNRLKSLLELQSELSSKFQASSLAKLCAEAQLESAVKARAEVVGEIEELRKQRDILQRRIEFCKEKDAIGTATARMGEVVSCSPRDFKADDIRLATDNFSVRGRLKCGENWTSFYKGKISHTTVAIKMLNSDVEFSHEFFQAKVNLLLSIRHPNITGLIGFCSELKCFVFEYMHNGCLRDTLFSRRSRALQWHHRLHIAAQVCSSLSFLHLSEPQPIVHGGLNPSSILLDHHFVAKINAFELTQCYDELDLQSDVHAFGIILLQLLCGRNWAGLDQEEMMTDKRAILGALDDSAGDWPFDLAEEIIGIAMNCVSVCNSELHRGGLIMASVMKAVDNVRKKADDLMARREYEEEESNAPRMFLCPIFQEVMENPHVAADGFSYELEAIEEWLHMGNETSPVTNLKLSHKHLIPNHTLRSLIQDWRN</sequence>
<dbReference type="Pfam" id="PF07714">
    <property type="entry name" value="PK_Tyr_Ser-Thr"/>
    <property type="match status" value="1"/>
</dbReference>
<dbReference type="SUPFAM" id="SSF57850">
    <property type="entry name" value="RING/U-box"/>
    <property type="match status" value="1"/>
</dbReference>
<dbReference type="PROSITE" id="PS50011">
    <property type="entry name" value="PROTEIN_KINASE_DOM"/>
    <property type="match status" value="1"/>
</dbReference>
<comment type="pathway">
    <text evidence="3">Protein modification; protein ubiquitination.</text>
</comment>
<evidence type="ECO:0000259" key="9">
    <source>
        <dbReference type="PROSITE" id="PS51698"/>
    </source>
</evidence>
<protein>
    <recommendedName>
        <fullName evidence="4">RING-type E3 ubiquitin transferase</fullName>
        <ecNumber evidence="4">2.3.2.27</ecNumber>
    </recommendedName>
</protein>
<comment type="function">
    <text evidence="2">Functions as an E3 ubiquitin ligase.</text>
</comment>
<dbReference type="InterPro" id="IPR011009">
    <property type="entry name" value="Kinase-like_dom_sf"/>
</dbReference>
<dbReference type="PROSITE" id="PS51698">
    <property type="entry name" value="U_BOX"/>
    <property type="match status" value="1"/>
</dbReference>
<dbReference type="EMBL" id="BSYO01000028">
    <property type="protein sequence ID" value="GMH24670.1"/>
    <property type="molecule type" value="Genomic_DNA"/>
</dbReference>
<dbReference type="AlphaFoldDB" id="A0AAD3T7X9"/>
<feature type="domain" description="U-box" evidence="9">
    <location>
        <begin position="714"/>
        <end position="783"/>
    </location>
</feature>
<keyword evidence="7" id="KW-0175">Coiled coil</keyword>
<evidence type="ECO:0000256" key="2">
    <source>
        <dbReference type="ARBA" id="ARBA00003861"/>
    </source>
</evidence>
<dbReference type="InterPro" id="IPR051348">
    <property type="entry name" value="U-box_ubiquitin_ligases"/>
</dbReference>
<keyword evidence="5" id="KW-0808">Transferase</keyword>
<dbReference type="GO" id="GO:0004672">
    <property type="term" value="F:protein kinase activity"/>
    <property type="evidence" value="ECO:0007669"/>
    <property type="project" value="InterPro"/>
</dbReference>
<dbReference type="InterPro" id="IPR001245">
    <property type="entry name" value="Ser-Thr/Tyr_kinase_cat_dom"/>
</dbReference>
<organism evidence="10 11">
    <name type="scientific">Nepenthes gracilis</name>
    <name type="common">Slender pitcher plant</name>
    <dbReference type="NCBI Taxonomy" id="150966"/>
    <lineage>
        <taxon>Eukaryota</taxon>
        <taxon>Viridiplantae</taxon>
        <taxon>Streptophyta</taxon>
        <taxon>Embryophyta</taxon>
        <taxon>Tracheophyta</taxon>
        <taxon>Spermatophyta</taxon>
        <taxon>Magnoliopsida</taxon>
        <taxon>eudicotyledons</taxon>
        <taxon>Gunneridae</taxon>
        <taxon>Pentapetalae</taxon>
        <taxon>Caryophyllales</taxon>
        <taxon>Nepenthaceae</taxon>
        <taxon>Nepenthes</taxon>
    </lineage>
</organism>
<feature type="coiled-coil region" evidence="7">
    <location>
        <begin position="390"/>
        <end position="424"/>
    </location>
</feature>
<evidence type="ECO:0000259" key="8">
    <source>
        <dbReference type="PROSITE" id="PS50011"/>
    </source>
</evidence>
<evidence type="ECO:0000256" key="3">
    <source>
        <dbReference type="ARBA" id="ARBA00004906"/>
    </source>
</evidence>
<evidence type="ECO:0000256" key="1">
    <source>
        <dbReference type="ARBA" id="ARBA00000900"/>
    </source>
</evidence>
<comment type="catalytic activity">
    <reaction evidence="1">
        <text>S-ubiquitinyl-[E2 ubiquitin-conjugating enzyme]-L-cysteine + [acceptor protein]-L-lysine = [E2 ubiquitin-conjugating enzyme]-L-cysteine + N(6)-ubiquitinyl-[acceptor protein]-L-lysine.</text>
        <dbReference type="EC" id="2.3.2.27"/>
    </reaction>
</comment>
<evidence type="ECO:0000256" key="7">
    <source>
        <dbReference type="SAM" id="Coils"/>
    </source>
</evidence>
<dbReference type="SUPFAM" id="SSF56112">
    <property type="entry name" value="Protein kinase-like (PK-like)"/>
    <property type="match status" value="1"/>
</dbReference>
<name>A0AAD3T7X9_NEPGR</name>
<dbReference type="InterPro" id="IPR000719">
    <property type="entry name" value="Prot_kinase_dom"/>
</dbReference>
<keyword evidence="11" id="KW-1185">Reference proteome</keyword>
<proteinExistence type="predicted"/>
<dbReference type="PANTHER" id="PTHR45647">
    <property type="entry name" value="OS02G0152300 PROTEIN"/>
    <property type="match status" value="1"/>
</dbReference>
<dbReference type="CDD" id="cd16655">
    <property type="entry name" value="RING-Ubox_WDSUB1-like"/>
    <property type="match status" value="1"/>
</dbReference>